<proteinExistence type="inferred from homology"/>
<name>A0A8D9B7E8_9HEMI</name>
<dbReference type="InterPro" id="IPR017997">
    <property type="entry name" value="Vinculin"/>
</dbReference>
<comment type="subcellular location">
    <subcellularLocation>
        <location evidence="1">Cytoplasm</location>
    </subcellularLocation>
</comment>
<dbReference type="AlphaFoldDB" id="A0A8D9B7E8"/>
<comment type="similarity">
    <text evidence="2">Belongs to the vinculin/alpha-catenin family.</text>
</comment>
<sequence>MLQVCERIPTIGTQLKILSTVKATMLGAQGKIPFIRTDFVLLYGTESSQTQNLRNRLKDRMAKKGLTLRLHDAYCRGNVRHVGNDEPSCKEQFLNPLALPLTLLIPHSISRDKLYRK</sequence>
<dbReference type="GO" id="GO:0005737">
    <property type="term" value="C:cytoplasm"/>
    <property type="evidence" value="ECO:0007669"/>
    <property type="project" value="UniProtKB-SubCell"/>
</dbReference>
<dbReference type="GO" id="GO:0007155">
    <property type="term" value="P:cell adhesion"/>
    <property type="evidence" value="ECO:0007669"/>
    <property type="project" value="InterPro"/>
</dbReference>
<protein>
    <recommendedName>
        <fullName evidence="3">Vinculin</fullName>
    </recommendedName>
</protein>
<accession>A0A8D9B7E8</accession>
<evidence type="ECO:0000256" key="5">
    <source>
        <dbReference type="ARBA" id="ARBA00023203"/>
    </source>
</evidence>
<evidence type="ECO:0000256" key="1">
    <source>
        <dbReference type="ARBA" id="ARBA00004496"/>
    </source>
</evidence>
<dbReference type="GO" id="GO:0071944">
    <property type="term" value="C:cell periphery"/>
    <property type="evidence" value="ECO:0007669"/>
    <property type="project" value="UniProtKB-ARBA"/>
</dbReference>
<evidence type="ECO:0000256" key="4">
    <source>
        <dbReference type="ARBA" id="ARBA00022490"/>
    </source>
</evidence>
<evidence type="ECO:0000313" key="6">
    <source>
        <dbReference type="EMBL" id="CAG6778531.1"/>
    </source>
</evidence>
<keyword evidence="4" id="KW-0963">Cytoplasm</keyword>
<dbReference type="Gene3D" id="1.20.120.230">
    <property type="entry name" value="Alpha-catenin/vinculin-like"/>
    <property type="match status" value="1"/>
</dbReference>
<evidence type="ECO:0000256" key="2">
    <source>
        <dbReference type="ARBA" id="ARBA00008376"/>
    </source>
</evidence>
<keyword evidence="5" id="KW-0009">Actin-binding</keyword>
<dbReference type="PANTHER" id="PTHR46180">
    <property type="entry name" value="VINCULIN"/>
    <property type="match status" value="1"/>
</dbReference>
<dbReference type="InterPro" id="IPR036723">
    <property type="entry name" value="Alpha-catenin/vinculin-like_sf"/>
</dbReference>
<evidence type="ECO:0000256" key="3">
    <source>
        <dbReference type="ARBA" id="ARBA00014125"/>
    </source>
</evidence>
<reference evidence="6" key="1">
    <citation type="submission" date="2021-05" db="EMBL/GenBank/DDBJ databases">
        <authorList>
            <person name="Alioto T."/>
            <person name="Alioto T."/>
            <person name="Gomez Garrido J."/>
        </authorList>
    </citation>
    <scope>NUCLEOTIDE SEQUENCE</scope>
</reference>
<dbReference type="Pfam" id="PF01044">
    <property type="entry name" value="Vinculin"/>
    <property type="match status" value="1"/>
</dbReference>
<organism evidence="6">
    <name type="scientific">Cacopsylla melanoneura</name>
    <dbReference type="NCBI Taxonomy" id="428564"/>
    <lineage>
        <taxon>Eukaryota</taxon>
        <taxon>Metazoa</taxon>
        <taxon>Ecdysozoa</taxon>
        <taxon>Arthropoda</taxon>
        <taxon>Hexapoda</taxon>
        <taxon>Insecta</taxon>
        <taxon>Pterygota</taxon>
        <taxon>Neoptera</taxon>
        <taxon>Paraneoptera</taxon>
        <taxon>Hemiptera</taxon>
        <taxon>Sternorrhyncha</taxon>
        <taxon>Psylloidea</taxon>
        <taxon>Psyllidae</taxon>
        <taxon>Psyllinae</taxon>
        <taxon>Cacopsylla</taxon>
    </lineage>
</organism>
<dbReference type="SUPFAM" id="SSF47220">
    <property type="entry name" value="alpha-catenin/vinculin-like"/>
    <property type="match status" value="1"/>
</dbReference>
<dbReference type="InterPro" id="IPR006077">
    <property type="entry name" value="Vinculin/catenin"/>
</dbReference>
<dbReference type="EMBL" id="HBUF01610035">
    <property type="protein sequence ID" value="CAG6778531.1"/>
    <property type="molecule type" value="Transcribed_RNA"/>
</dbReference>
<dbReference type="GO" id="GO:0051015">
    <property type="term" value="F:actin filament binding"/>
    <property type="evidence" value="ECO:0007669"/>
    <property type="project" value="InterPro"/>
</dbReference>